<organism evidence="5">
    <name type="scientific">Thermus islandicus</name>
    <dbReference type="NCBI Taxonomy" id="540988"/>
    <lineage>
        <taxon>Bacteria</taxon>
        <taxon>Thermotogati</taxon>
        <taxon>Deinococcota</taxon>
        <taxon>Deinococci</taxon>
        <taxon>Thermales</taxon>
        <taxon>Thermaceae</taxon>
        <taxon>Thermus</taxon>
    </lineage>
</organism>
<dbReference type="InterPro" id="IPR003773">
    <property type="entry name" value="Menaquinone_biosynth"/>
</dbReference>
<sequence length="272" mass="29933">MAYTVGFPPYANVAPLVHFLEAEGFRVVRAPPTGLNRMLLTGEVGLSLASSHFYLRHQEGLGLLPDFSVAVLGPVYSVNLFHKKPLEALGRVALTAESATSVALLRLLLEEAGAGPAYARVQGGLELLEAYDGVLLIGDRAIQAYAGLLEAVPETPHALPARFGEVRVTDLAMAWFRRTHLPFVFAVWAYPKDHPPPPEVVEALRRARAKGLGRLEEVAQAEARRLGVHPALLLHYLWNFRYHLEEPDRLGLKAFAQALGLGFRPCYYTHSD</sequence>
<comment type="similarity">
    <text evidence="4">Belongs to the MqnA/MqnD family. MqnA subfamily.</text>
</comment>
<dbReference type="GO" id="GO:0009234">
    <property type="term" value="P:menaquinone biosynthetic process"/>
    <property type="evidence" value="ECO:0007669"/>
    <property type="project" value="UniProtKB-UniRule"/>
</dbReference>
<dbReference type="EMBL" id="DSHZ01000405">
    <property type="protein sequence ID" value="HEO42847.1"/>
    <property type="molecule type" value="Genomic_DNA"/>
</dbReference>
<name>A0A831XHG8_9DEIN</name>
<evidence type="ECO:0000313" key="5">
    <source>
        <dbReference type="EMBL" id="HEO42847.1"/>
    </source>
</evidence>
<dbReference type="UniPathway" id="UPA00079"/>
<dbReference type="PANTHER" id="PTHR37690:SF1">
    <property type="entry name" value="CHORISMATE DEHYDRATASE"/>
    <property type="match status" value="1"/>
</dbReference>
<dbReference type="EC" id="4.2.1.151" evidence="4"/>
<dbReference type="SUPFAM" id="SSF53850">
    <property type="entry name" value="Periplasmic binding protein-like II"/>
    <property type="match status" value="1"/>
</dbReference>
<accession>A0A831XHG8</accession>
<comment type="catalytic activity">
    <reaction evidence="4">
        <text>chorismate = 3-[(1-carboxyvinyl)-oxy]benzoate + H2O</text>
        <dbReference type="Rhea" id="RHEA:40051"/>
        <dbReference type="ChEBI" id="CHEBI:15377"/>
        <dbReference type="ChEBI" id="CHEBI:29748"/>
        <dbReference type="ChEBI" id="CHEBI:76981"/>
        <dbReference type="EC" id="4.2.1.151"/>
    </reaction>
</comment>
<dbReference type="InterPro" id="IPR030868">
    <property type="entry name" value="MqnA"/>
</dbReference>
<dbReference type="Pfam" id="PF02621">
    <property type="entry name" value="VitK2_biosynth"/>
    <property type="match status" value="1"/>
</dbReference>
<protein>
    <recommendedName>
        <fullName evidence="4">Chorismate dehydratase</fullName>
        <ecNumber evidence="4">4.2.1.151</ecNumber>
    </recommendedName>
    <alternativeName>
        <fullName evidence="4">Menaquinone biosynthetic enzyme MqnA</fullName>
    </alternativeName>
</protein>
<dbReference type="AlphaFoldDB" id="A0A831XHG8"/>
<keyword evidence="3 4" id="KW-0456">Lyase</keyword>
<evidence type="ECO:0000256" key="3">
    <source>
        <dbReference type="ARBA" id="ARBA00023239"/>
    </source>
</evidence>
<comment type="function">
    <text evidence="4">Catalyzes the dehydration of chorismate into 3-[(1-carboxyvinyl)oxy]benzoate, a step in the biosynthesis of menaquinone (MK, vitamin K2).</text>
</comment>
<evidence type="ECO:0000256" key="2">
    <source>
        <dbReference type="ARBA" id="ARBA00022428"/>
    </source>
</evidence>
<dbReference type="HAMAP" id="MF_00995">
    <property type="entry name" value="MqnA"/>
    <property type="match status" value="1"/>
</dbReference>
<dbReference type="Gene3D" id="3.40.190.10">
    <property type="entry name" value="Periplasmic binding protein-like II"/>
    <property type="match status" value="2"/>
</dbReference>
<evidence type="ECO:0000256" key="4">
    <source>
        <dbReference type="HAMAP-Rule" id="MF_00995"/>
    </source>
</evidence>
<reference evidence="5" key="1">
    <citation type="journal article" date="2020" name="mSystems">
        <title>Genome- and Community-Level Interaction Insights into Carbon Utilization and Element Cycling Functions of Hydrothermarchaeota in Hydrothermal Sediment.</title>
        <authorList>
            <person name="Zhou Z."/>
            <person name="Liu Y."/>
            <person name="Xu W."/>
            <person name="Pan J."/>
            <person name="Luo Z.H."/>
            <person name="Li M."/>
        </authorList>
    </citation>
    <scope>NUCLEOTIDE SEQUENCE [LARGE SCALE GENOMIC DNA]</scope>
    <source>
        <strain evidence="5">SpSt-189</strain>
    </source>
</reference>
<proteinExistence type="inferred from homology"/>
<keyword evidence="2 4" id="KW-0474">Menaquinone biosynthesis</keyword>
<dbReference type="PANTHER" id="PTHR37690">
    <property type="entry name" value="CHORISMATE DEHYDRATASE"/>
    <property type="match status" value="1"/>
</dbReference>
<gene>
    <name evidence="4" type="primary">mqnA</name>
    <name evidence="5" type="ORF">ENP09_08365</name>
</gene>
<comment type="pathway">
    <text evidence="1 4">Quinol/quinone metabolism; menaquinone biosynthesis.</text>
</comment>
<dbReference type="CDD" id="cd13634">
    <property type="entry name" value="PBP2_Sco4506"/>
    <property type="match status" value="1"/>
</dbReference>
<evidence type="ECO:0000256" key="1">
    <source>
        <dbReference type="ARBA" id="ARBA00004863"/>
    </source>
</evidence>
<comment type="caution">
    <text evidence="5">The sequence shown here is derived from an EMBL/GenBank/DDBJ whole genome shotgun (WGS) entry which is preliminary data.</text>
</comment>
<dbReference type="GO" id="GO:0016836">
    <property type="term" value="F:hydro-lyase activity"/>
    <property type="evidence" value="ECO:0007669"/>
    <property type="project" value="UniProtKB-UniRule"/>
</dbReference>